<name>F2DNX8_HORVV</name>
<proteinExistence type="evidence at transcript level"/>
<dbReference type="SUPFAM" id="SSF50129">
    <property type="entry name" value="GroES-like"/>
    <property type="match status" value="1"/>
</dbReference>
<dbReference type="Gene3D" id="3.90.180.10">
    <property type="entry name" value="Medium-chain alcohol dehydrogenases, catalytic domain"/>
    <property type="match status" value="1"/>
</dbReference>
<sequence length="126" mass="13892">MRGREDDMSLVNGSAVPLRVPEAAAGPAVLVKNLYLSCDPYVHGRMRDVHGSYIPPFKPEFVSPFSTLTALSSCCWLIPVYCPEKFYCVKGYRRAGHGESGGIHSSGVRRRRHCLGIDWLGGIQPD</sequence>
<dbReference type="STRING" id="112509.F2DNX8"/>
<reference evidence="1" key="1">
    <citation type="journal article" date="2011" name="Plant Physiol.">
        <title>Comprehensive sequence analysis of 24,783 barley full-length cDNAs derived from 12 clone libraries.</title>
        <authorList>
            <person name="Matsumoto T."/>
            <person name="Tanaka T."/>
            <person name="Sakai H."/>
            <person name="Amano N."/>
            <person name="Kanamori H."/>
            <person name="Kurita K."/>
            <person name="Kikuta A."/>
            <person name="Kamiya K."/>
            <person name="Yamamoto M."/>
            <person name="Ikawa H."/>
            <person name="Fujii N."/>
            <person name="Hori K."/>
            <person name="Itoh T."/>
            <person name="Sato K."/>
        </authorList>
    </citation>
    <scope>NUCLEOTIDE SEQUENCE</scope>
    <source>
        <tissue evidence="1">Shoot and root</tissue>
    </source>
</reference>
<accession>F2DNX8</accession>
<organism evidence="1">
    <name type="scientific">Hordeum vulgare subsp. vulgare</name>
    <name type="common">Domesticated barley</name>
    <dbReference type="NCBI Taxonomy" id="112509"/>
    <lineage>
        <taxon>Eukaryota</taxon>
        <taxon>Viridiplantae</taxon>
        <taxon>Streptophyta</taxon>
        <taxon>Embryophyta</taxon>
        <taxon>Tracheophyta</taxon>
        <taxon>Spermatophyta</taxon>
        <taxon>Magnoliopsida</taxon>
        <taxon>Liliopsida</taxon>
        <taxon>Poales</taxon>
        <taxon>Poaceae</taxon>
        <taxon>BOP clade</taxon>
        <taxon>Pooideae</taxon>
        <taxon>Triticodae</taxon>
        <taxon>Triticeae</taxon>
        <taxon>Hordeinae</taxon>
        <taxon>Hordeum</taxon>
    </lineage>
</organism>
<protein>
    <submittedName>
        <fullName evidence="1">Predicted protein</fullName>
    </submittedName>
</protein>
<dbReference type="AlphaFoldDB" id="F2DNX8"/>
<dbReference type="EMBL" id="AK365596">
    <property type="protein sequence ID" value="BAJ96799.1"/>
    <property type="molecule type" value="mRNA"/>
</dbReference>
<dbReference type="InterPro" id="IPR011032">
    <property type="entry name" value="GroES-like_sf"/>
</dbReference>
<dbReference type="InParanoid" id="F2DNX8"/>
<dbReference type="ExpressionAtlas" id="F2DNX8">
    <property type="expression patterns" value="baseline"/>
</dbReference>
<evidence type="ECO:0000313" key="1">
    <source>
        <dbReference type="EMBL" id="BAJ96799.1"/>
    </source>
</evidence>